<reference evidence="5" key="2">
    <citation type="submission" date="2013-07" db="EMBL/GenBank/DDBJ databases">
        <authorList>
            <person name="Morais-Silva F.O."/>
            <person name="Rezende A.M."/>
            <person name="Pimentel C."/>
            <person name="Resende D.M."/>
            <person name="Santos C.I."/>
            <person name="Clemente C."/>
            <person name="de Oliveira L.M."/>
            <person name="da Silva S.M."/>
            <person name="Costa D.A."/>
            <person name="Varela-Raposo A."/>
            <person name="Horacio E.C.A."/>
            <person name="Matos M."/>
            <person name="Flores O."/>
            <person name="Ruiz J.C."/>
            <person name="Rodrigues-Pousada C."/>
        </authorList>
    </citation>
    <scope>NUCLEOTIDE SEQUENCE [LARGE SCALE GENOMIC DNA]</scope>
    <source>
        <strain evidence="5">ATCC 19364 / DSM 1382 / NCIMB 9332 / VKM B-1759</strain>
    </source>
</reference>
<dbReference type="Pfam" id="PF01895">
    <property type="entry name" value="PhoU"/>
    <property type="match status" value="2"/>
</dbReference>
<feature type="domain" description="PhoU" evidence="3">
    <location>
        <begin position="119"/>
        <end position="200"/>
    </location>
</feature>
<sequence>MERILLREGIAENLRFMVLEVTKQVENTKKALDHYDQKIMDSIASRDDYIDNLKSVVENKCFTAIHTQRAQDKRAVDLVRAANTVANNLERVGDFAVSIVGQIKYLKSQSFIQRYDYPRFFREVLDALDMVYQAVVKQDLSLAFKICRAENTLDMLYKVQFDRILYELRSGKETENLITSHLILRYLERMGDAILNIGEAIIFAAVGEKFKIRQYHALKETLALSGIDTPISDVEFHSIWGTRSGCRIGYVPSAAQAPEEGGEGEDASRKKASAGVLFKEGNKKKLLQEMENIMRWESILPGLPPRVLAHQEDATQASLLIEFLGGCNFQDVVLTGDPEVVKNAFFLITETLGNIWDQTLAETQARSHFMEQLRGRLDDVFRLYPSLDTPPMYVGNLEVPTIAALIDEAQAIEETLLAPYTVFIHGDFNCNNIVYDHETQRVHYIDLHRSKQADPLQDISVFLLSNFRLPLFDAHLRARLNSVTMAMYHFAKEYGLKHGDACFEARLAIGLARNFISSTRFELNPKFARELFQRGRYLLMKIAAHKGRPWEEFSLPEQVLVY</sequence>
<evidence type="ECO:0008006" key="6">
    <source>
        <dbReference type="Google" id="ProtNLM"/>
    </source>
</evidence>
<dbReference type="InterPro" id="IPR026022">
    <property type="entry name" value="PhoU_dom"/>
</dbReference>
<dbReference type="GO" id="GO:0045936">
    <property type="term" value="P:negative regulation of phosphate metabolic process"/>
    <property type="evidence" value="ECO:0007669"/>
    <property type="project" value="InterPro"/>
</dbReference>
<dbReference type="HOGENOM" id="CLU_501294_0_0_7"/>
<keyword evidence="5" id="KW-1185">Reference proteome</keyword>
<evidence type="ECO:0000313" key="5">
    <source>
        <dbReference type="Proteomes" id="UP000016587"/>
    </source>
</evidence>
<dbReference type="InterPro" id="IPR011009">
    <property type="entry name" value="Kinase-like_dom_sf"/>
</dbReference>
<dbReference type="InterPro" id="IPR028366">
    <property type="entry name" value="PhoU"/>
</dbReference>
<dbReference type="PANTHER" id="PTHR42930">
    <property type="entry name" value="PHOSPHATE-SPECIFIC TRANSPORT SYSTEM ACCESSORY PROTEIN PHOU"/>
    <property type="match status" value="1"/>
</dbReference>
<protein>
    <recommendedName>
        <fullName evidence="6">Phosphate uptake regulator PhoU</fullName>
    </recommendedName>
</protein>
<dbReference type="Gene3D" id="1.20.58.220">
    <property type="entry name" value="Phosphate transport system protein phou homolog 2, domain 2"/>
    <property type="match status" value="1"/>
</dbReference>
<feature type="domain" description="PhoU" evidence="3">
    <location>
        <begin position="17"/>
        <end position="100"/>
    </location>
</feature>
<gene>
    <name evidence="4" type="ORF">DGI_0285</name>
</gene>
<dbReference type="AlphaFoldDB" id="T2G6L3"/>
<proteinExistence type="inferred from homology"/>
<dbReference type="SUPFAM" id="SSF109755">
    <property type="entry name" value="PhoU-like"/>
    <property type="match status" value="1"/>
</dbReference>
<dbReference type="PATRIC" id="fig|1121448.10.peg.290"/>
<dbReference type="RefSeq" id="WP_021758823.1">
    <property type="nucleotide sequence ID" value="NC_022444.1"/>
</dbReference>
<dbReference type="eggNOG" id="COG3173">
    <property type="taxonomic scope" value="Bacteria"/>
</dbReference>
<accession>T2G6L3</accession>
<organism evidence="4 5">
    <name type="scientific">Megalodesulfovibrio gigas (strain ATCC 19364 / DSM 1382 / NCIMB 9332 / VKM B-1759)</name>
    <name type="common">Desulfovibrio gigas</name>
    <dbReference type="NCBI Taxonomy" id="1121448"/>
    <lineage>
        <taxon>Bacteria</taxon>
        <taxon>Pseudomonadati</taxon>
        <taxon>Thermodesulfobacteriota</taxon>
        <taxon>Desulfovibrionia</taxon>
        <taxon>Desulfovibrionales</taxon>
        <taxon>Desulfovibrionaceae</taxon>
        <taxon>Megalodesulfovibrio</taxon>
    </lineage>
</organism>
<comment type="similarity">
    <text evidence="1">Belongs to the PhoU family.</text>
</comment>
<feature type="domain" description="Aminoglycoside phosphotransferase" evidence="2">
    <location>
        <begin position="289"/>
        <end position="478"/>
    </location>
</feature>
<dbReference type="SUPFAM" id="SSF56112">
    <property type="entry name" value="Protein kinase-like (PK-like)"/>
    <property type="match status" value="1"/>
</dbReference>
<dbReference type="GO" id="GO:0030643">
    <property type="term" value="P:intracellular phosphate ion homeostasis"/>
    <property type="evidence" value="ECO:0007669"/>
    <property type="project" value="InterPro"/>
</dbReference>
<dbReference type="InterPro" id="IPR002575">
    <property type="entry name" value="Aminoglycoside_PTrfase"/>
</dbReference>
<evidence type="ECO:0000313" key="4">
    <source>
        <dbReference type="EMBL" id="AGW12215.1"/>
    </source>
</evidence>
<dbReference type="STRING" id="1121448.DGI_0285"/>
<dbReference type="KEGG" id="dgg:DGI_0285"/>
<dbReference type="Proteomes" id="UP000016587">
    <property type="component" value="Chromosome"/>
</dbReference>
<reference evidence="4 5" key="1">
    <citation type="journal article" date="2013" name="J. Bacteriol.">
        <title>Roles of HynAB and Ech, the only two hydrogenases found in the model sulfate reducer Desulfovibrio gigas.</title>
        <authorList>
            <person name="Morais-Silva F.O."/>
            <person name="Santos C.I."/>
            <person name="Rodrigues R."/>
            <person name="Pereira I.A."/>
            <person name="Rodrigues-Pousada C."/>
        </authorList>
    </citation>
    <scope>NUCLEOTIDE SEQUENCE [LARGE SCALE GENOMIC DNA]</scope>
    <source>
        <strain evidence="5">ATCC 19364 / DSM 1382 / NCIMB 9332 / VKM B-1759</strain>
    </source>
</reference>
<evidence type="ECO:0000259" key="2">
    <source>
        <dbReference type="Pfam" id="PF01636"/>
    </source>
</evidence>
<dbReference type="Gene3D" id="3.90.1200.10">
    <property type="match status" value="1"/>
</dbReference>
<evidence type="ECO:0000256" key="1">
    <source>
        <dbReference type="ARBA" id="ARBA00008107"/>
    </source>
</evidence>
<name>T2G6L3_MEGG1</name>
<evidence type="ECO:0000259" key="3">
    <source>
        <dbReference type="Pfam" id="PF01895"/>
    </source>
</evidence>
<dbReference type="PANTHER" id="PTHR42930:SF3">
    <property type="entry name" value="PHOSPHATE-SPECIFIC TRANSPORT SYSTEM ACCESSORY PROTEIN PHOU"/>
    <property type="match status" value="1"/>
</dbReference>
<dbReference type="InterPro" id="IPR038078">
    <property type="entry name" value="PhoU-like_sf"/>
</dbReference>
<dbReference type="eggNOG" id="COG0704">
    <property type="taxonomic scope" value="Bacteria"/>
</dbReference>
<dbReference type="EMBL" id="CP006585">
    <property type="protein sequence ID" value="AGW12215.1"/>
    <property type="molecule type" value="Genomic_DNA"/>
</dbReference>
<dbReference type="Pfam" id="PF01636">
    <property type="entry name" value="APH"/>
    <property type="match status" value="1"/>
</dbReference>